<gene>
    <name evidence="2" type="ORF">F3Y22_tig00000340pilonHSYRG00327</name>
</gene>
<dbReference type="AlphaFoldDB" id="A0A6A3D625"/>
<dbReference type="PANTHER" id="PTHR35461">
    <property type="entry name" value="BNAANNG14610D PROTEIN"/>
    <property type="match status" value="1"/>
</dbReference>
<evidence type="ECO:0000256" key="1">
    <source>
        <dbReference type="SAM" id="MobiDB-lite"/>
    </source>
</evidence>
<comment type="caution">
    <text evidence="2">The sequence shown here is derived from an EMBL/GenBank/DDBJ whole genome shotgun (WGS) entry which is preliminary data.</text>
</comment>
<keyword evidence="3" id="KW-1185">Reference proteome</keyword>
<evidence type="ECO:0000313" key="3">
    <source>
        <dbReference type="Proteomes" id="UP000436088"/>
    </source>
</evidence>
<feature type="region of interest" description="Disordered" evidence="1">
    <location>
        <begin position="29"/>
        <end position="100"/>
    </location>
</feature>
<dbReference type="PANTHER" id="PTHR35461:SF3">
    <property type="entry name" value="OVATE DOMAIN-CONTAINING PROTEIN"/>
    <property type="match status" value="1"/>
</dbReference>
<proteinExistence type="predicted"/>
<name>A0A6A3D625_HIBSY</name>
<evidence type="ECO:0000313" key="2">
    <source>
        <dbReference type="EMBL" id="KAE8735398.1"/>
    </source>
</evidence>
<accession>A0A6A3D625</accession>
<protein>
    <submittedName>
        <fullName evidence="2">Uncharacterized protein</fullName>
    </submittedName>
</protein>
<feature type="compositionally biased region" description="Basic and acidic residues" evidence="1">
    <location>
        <begin position="79"/>
        <end position="100"/>
    </location>
</feature>
<reference evidence="2" key="1">
    <citation type="submission" date="2019-09" db="EMBL/GenBank/DDBJ databases">
        <title>Draft genome information of white flower Hibiscus syriacus.</title>
        <authorList>
            <person name="Kim Y.-M."/>
        </authorList>
    </citation>
    <scope>NUCLEOTIDE SEQUENCE [LARGE SCALE GENOMIC DNA]</scope>
    <source>
        <strain evidence="2">YM2019G1</strain>
    </source>
</reference>
<dbReference type="Proteomes" id="UP000436088">
    <property type="component" value="Unassembled WGS sequence"/>
</dbReference>
<dbReference type="EMBL" id="VEPZ02000032">
    <property type="protein sequence ID" value="KAE8735398.1"/>
    <property type="molecule type" value="Genomic_DNA"/>
</dbReference>
<organism evidence="2 3">
    <name type="scientific">Hibiscus syriacus</name>
    <name type="common">Rose of Sharon</name>
    <dbReference type="NCBI Taxonomy" id="106335"/>
    <lineage>
        <taxon>Eukaryota</taxon>
        <taxon>Viridiplantae</taxon>
        <taxon>Streptophyta</taxon>
        <taxon>Embryophyta</taxon>
        <taxon>Tracheophyta</taxon>
        <taxon>Spermatophyta</taxon>
        <taxon>Magnoliopsida</taxon>
        <taxon>eudicotyledons</taxon>
        <taxon>Gunneridae</taxon>
        <taxon>Pentapetalae</taxon>
        <taxon>rosids</taxon>
        <taxon>malvids</taxon>
        <taxon>Malvales</taxon>
        <taxon>Malvaceae</taxon>
        <taxon>Malvoideae</taxon>
        <taxon>Hibiscus</taxon>
    </lineage>
</organism>
<sequence>MLLRNPISNTKRFFQRTLRSFKSLFTGTDTEPYRKLPKTSPYDPHSFAGLDMDRQTSPRDKWDANNINRNTRIVSAPREGNKGKAREGSGSSDRRRDESSLMARRLKELEMMDMSNVDHVIDIQEILYYYSRLTCPTYLEIVDKFFMEIYAEIFGALGSSSVEPRTKYRSVRS</sequence>
<feature type="compositionally biased region" description="Basic and acidic residues" evidence="1">
    <location>
        <begin position="51"/>
        <end position="63"/>
    </location>
</feature>